<feature type="region of interest" description="Disordered" evidence="1">
    <location>
        <begin position="88"/>
        <end position="118"/>
    </location>
</feature>
<name>A0A493T1A0_ANAPP</name>
<protein>
    <submittedName>
        <fullName evidence="2">Uncharacterized protein</fullName>
    </submittedName>
</protein>
<dbReference type="AlphaFoldDB" id="A0A493T1A0"/>
<sequence length="118" mass="13015">MGSFNKSPPSLQLVRKTSNVLQIRQDNQMALVAMVTTSRCTSLHETCGTCLMGAHQDARIWPKSQGAALLSGPWDAQMVCRHFGKTRGTSAVGRQGRGRERGEENCLVQKPHFRMNSS</sequence>
<reference evidence="2" key="3">
    <citation type="submission" date="2025-09" db="UniProtKB">
        <authorList>
            <consortium name="Ensembl"/>
        </authorList>
    </citation>
    <scope>IDENTIFICATION</scope>
</reference>
<reference evidence="2 3" key="1">
    <citation type="submission" date="2017-10" db="EMBL/GenBank/DDBJ databases">
        <title>A new Pekin duck reference genome.</title>
        <authorList>
            <person name="Hou Z.-C."/>
            <person name="Zhou Z.-K."/>
            <person name="Zhu F."/>
            <person name="Hou S.-S."/>
        </authorList>
    </citation>
    <scope>NUCLEOTIDE SEQUENCE [LARGE SCALE GENOMIC DNA]</scope>
</reference>
<accession>A0A493T1A0</accession>
<dbReference type="Gene3D" id="3.100.10.10">
    <property type="match status" value="1"/>
</dbReference>
<evidence type="ECO:0000313" key="3">
    <source>
        <dbReference type="Proteomes" id="UP000016666"/>
    </source>
</evidence>
<dbReference type="Proteomes" id="UP000016666">
    <property type="component" value="Chromosome 2"/>
</dbReference>
<evidence type="ECO:0000313" key="2">
    <source>
        <dbReference type="Ensembl" id="ENSAPLP00000019714.1"/>
    </source>
</evidence>
<reference evidence="2" key="2">
    <citation type="submission" date="2025-08" db="UniProtKB">
        <authorList>
            <consortium name="Ensembl"/>
        </authorList>
    </citation>
    <scope>IDENTIFICATION</scope>
</reference>
<evidence type="ECO:0000256" key="1">
    <source>
        <dbReference type="SAM" id="MobiDB-lite"/>
    </source>
</evidence>
<organism evidence="2 3">
    <name type="scientific">Anas platyrhynchos platyrhynchos</name>
    <name type="common">Northern mallard</name>
    <dbReference type="NCBI Taxonomy" id="8840"/>
    <lineage>
        <taxon>Eukaryota</taxon>
        <taxon>Metazoa</taxon>
        <taxon>Chordata</taxon>
        <taxon>Craniata</taxon>
        <taxon>Vertebrata</taxon>
        <taxon>Euteleostomi</taxon>
        <taxon>Archelosauria</taxon>
        <taxon>Archosauria</taxon>
        <taxon>Dinosauria</taxon>
        <taxon>Saurischia</taxon>
        <taxon>Theropoda</taxon>
        <taxon>Coelurosauria</taxon>
        <taxon>Aves</taxon>
        <taxon>Neognathae</taxon>
        <taxon>Galloanserae</taxon>
        <taxon>Anseriformes</taxon>
        <taxon>Anatidae</taxon>
        <taxon>Anatinae</taxon>
        <taxon>Anas</taxon>
    </lineage>
</organism>
<keyword evidence="3" id="KW-1185">Reference proteome</keyword>
<dbReference type="Ensembl" id="ENSAPLT00000018324.1">
    <property type="protein sequence ID" value="ENSAPLP00000019714.1"/>
    <property type="gene ID" value="ENSAPLG00000030386.1"/>
</dbReference>
<proteinExistence type="predicted"/>